<evidence type="ECO:0000256" key="1">
    <source>
        <dbReference type="ARBA" id="ARBA00023186"/>
    </source>
</evidence>
<comment type="subunit">
    <text evidence="2">Homodimer.</text>
</comment>
<feature type="region of interest" description="Disordered" evidence="4">
    <location>
        <begin position="1"/>
        <end position="32"/>
    </location>
</feature>
<dbReference type="RefSeq" id="WP_006688590.1">
    <property type="nucleotide sequence ID" value="NZ_CAMQQM010000006.1"/>
</dbReference>
<feature type="compositionally biased region" description="Basic and acidic residues" evidence="4">
    <location>
        <begin position="20"/>
        <end position="32"/>
    </location>
</feature>
<keyword evidence="2" id="KW-0346">Stress response</keyword>
<dbReference type="Gene3D" id="2.30.22.10">
    <property type="entry name" value="Head domain of nucleotide exchange factor GrpE"/>
    <property type="match status" value="1"/>
</dbReference>
<comment type="function">
    <text evidence="2">Participates actively in the response to hyperosmotic and heat shock by preventing the aggregation of stress-denatured proteins, in association with DnaK and GrpE. It is the nucleotide exchange factor for DnaK and may function as a thermosensor. Unfolded proteins bind initially to DnaJ; upon interaction with the DnaJ-bound protein, DnaK hydrolyzes its bound ATP, resulting in the formation of a stable complex. GrpE releases ADP from DnaK; ATP binding to DnaK triggers the release of the substrate protein, thus completing the reaction cycle. Several rounds of ATP-dependent interactions between DnaJ, DnaK and GrpE are required for fully efficient folding.</text>
</comment>
<evidence type="ECO:0000313" key="6">
    <source>
        <dbReference type="Proteomes" id="UP000197054"/>
    </source>
</evidence>
<dbReference type="GO" id="GO:0000774">
    <property type="term" value="F:adenyl-nucleotide exchange factor activity"/>
    <property type="evidence" value="ECO:0007669"/>
    <property type="project" value="InterPro"/>
</dbReference>
<dbReference type="OMA" id="FEMLVNQ"/>
<dbReference type="SUPFAM" id="SSF51064">
    <property type="entry name" value="Head domain of nucleotide exchange factor GrpE"/>
    <property type="match status" value="1"/>
</dbReference>
<dbReference type="GO" id="GO:0042803">
    <property type="term" value="F:protein homodimerization activity"/>
    <property type="evidence" value="ECO:0007669"/>
    <property type="project" value="InterPro"/>
</dbReference>
<keyword evidence="1 2" id="KW-0143">Chaperone</keyword>
<feature type="coiled-coil region" evidence="3">
    <location>
        <begin position="46"/>
        <end position="106"/>
    </location>
</feature>
<comment type="similarity">
    <text evidence="2">Belongs to the GrpE family.</text>
</comment>
<keyword evidence="3" id="KW-0175">Coiled coil</keyword>
<reference evidence="5 6" key="1">
    <citation type="submission" date="2017-06" db="EMBL/GenBank/DDBJ databases">
        <title>Genome Sequencing and Comparative Genomics Analysis of Five Ureaplasma Urealyticums with Different Drug Resistance.</title>
        <authorList>
            <person name="Ma L."/>
            <person name="Jia T."/>
        </authorList>
    </citation>
    <scope>NUCLEOTIDE SEQUENCE [LARGE SCALE GENOMIC DNA]</scope>
    <source>
        <strain evidence="6">hebnu uu3</strain>
    </source>
</reference>
<evidence type="ECO:0000256" key="2">
    <source>
        <dbReference type="HAMAP-Rule" id="MF_01151"/>
    </source>
</evidence>
<dbReference type="EMBL" id="CP021991">
    <property type="protein sequence ID" value="ASD30072.1"/>
    <property type="molecule type" value="Genomic_DNA"/>
</dbReference>
<dbReference type="GO" id="GO:0006457">
    <property type="term" value="P:protein folding"/>
    <property type="evidence" value="ECO:0007669"/>
    <property type="project" value="InterPro"/>
</dbReference>
<dbReference type="SMR" id="A0AAC9T3P1"/>
<gene>
    <name evidence="2 5" type="primary">grpE</name>
    <name evidence="5" type="ORF">CEG42_02490</name>
</gene>
<sequence>MSKNNENIKHQNNDKVNNQVDKKETKNHNKQEFKYKELYEHELKKNKELQNINTLLKDKNQQLEEQISQLNQDFIKQLETKAKQAQQILEQKVNELEARHEAKVNDAVFKIFKFKMEPLLDAINHFTKIVNQNYDDPKIQAFIEGFKMFSQNMIDGLDNLKITKISPQVNDSLNDEIMEVFEVVENTNKPSMHVVEVISDGFKYNDKVIKFAVVKVAK</sequence>
<dbReference type="GO" id="GO:0005737">
    <property type="term" value="C:cytoplasm"/>
    <property type="evidence" value="ECO:0007669"/>
    <property type="project" value="UniProtKB-SubCell"/>
</dbReference>
<organism evidence="5 6">
    <name type="scientific">Ureaplasma parvum</name>
    <name type="common">Ureaplasma urealyticum biotype 1</name>
    <dbReference type="NCBI Taxonomy" id="134821"/>
    <lineage>
        <taxon>Bacteria</taxon>
        <taxon>Bacillati</taxon>
        <taxon>Mycoplasmatota</taxon>
        <taxon>Mycoplasmoidales</taxon>
        <taxon>Mycoplasmoidaceae</taxon>
        <taxon>Ureaplasma</taxon>
    </lineage>
</organism>
<dbReference type="GeneID" id="29672340"/>
<dbReference type="Pfam" id="PF01025">
    <property type="entry name" value="GrpE"/>
    <property type="match status" value="1"/>
</dbReference>
<dbReference type="GO" id="GO:0051087">
    <property type="term" value="F:protein-folding chaperone binding"/>
    <property type="evidence" value="ECO:0007669"/>
    <property type="project" value="InterPro"/>
</dbReference>
<comment type="subcellular location">
    <subcellularLocation>
        <location evidence="2">Cytoplasm</location>
    </subcellularLocation>
</comment>
<evidence type="ECO:0000313" key="5">
    <source>
        <dbReference type="EMBL" id="ASD30072.1"/>
    </source>
</evidence>
<accession>A0AAC9T3P1</accession>
<feature type="compositionally biased region" description="Basic and acidic residues" evidence="4">
    <location>
        <begin position="1"/>
        <end position="13"/>
    </location>
</feature>
<keyword evidence="2" id="KW-0963">Cytoplasm</keyword>
<dbReference type="AlphaFoldDB" id="A0AAC9T3P1"/>
<protein>
    <recommendedName>
        <fullName evidence="2">Protein GrpE</fullName>
    </recommendedName>
    <alternativeName>
        <fullName evidence="2">HSP-70 cofactor</fullName>
    </alternativeName>
</protein>
<proteinExistence type="inferred from homology"/>
<evidence type="ECO:0000256" key="3">
    <source>
        <dbReference type="SAM" id="Coils"/>
    </source>
</evidence>
<dbReference type="InterPro" id="IPR000740">
    <property type="entry name" value="GrpE"/>
</dbReference>
<dbReference type="Proteomes" id="UP000197054">
    <property type="component" value="Chromosome"/>
</dbReference>
<dbReference type="InterPro" id="IPR009012">
    <property type="entry name" value="GrpE_head"/>
</dbReference>
<dbReference type="HAMAP" id="MF_01151">
    <property type="entry name" value="GrpE"/>
    <property type="match status" value="1"/>
</dbReference>
<evidence type="ECO:0000256" key="4">
    <source>
        <dbReference type="SAM" id="MobiDB-lite"/>
    </source>
</evidence>
<name>A0AAC9T3P1_UREPR</name>